<sequence>MKRVILINICSDAAPIHCPAYGSKIVLQLIDVLTPTFAQRIICRWGREIMSGSYNQRSGSDPSATTAMPPRPLGRECAAQRST</sequence>
<gene>
    <name evidence="2" type="ORF">GO493_30380</name>
</gene>
<organism evidence="2 3">
    <name type="scientific">Chitinophaga tropicalis</name>
    <dbReference type="NCBI Taxonomy" id="2683588"/>
    <lineage>
        <taxon>Bacteria</taxon>
        <taxon>Pseudomonadati</taxon>
        <taxon>Bacteroidota</taxon>
        <taxon>Chitinophagia</taxon>
        <taxon>Chitinophagales</taxon>
        <taxon>Chitinophagaceae</taxon>
        <taxon>Chitinophaga</taxon>
    </lineage>
</organism>
<name>A0A7K1UF30_9BACT</name>
<keyword evidence="3" id="KW-1185">Reference proteome</keyword>
<feature type="region of interest" description="Disordered" evidence="1">
    <location>
        <begin position="53"/>
        <end position="83"/>
    </location>
</feature>
<evidence type="ECO:0000256" key="1">
    <source>
        <dbReference type="SAM" id="MobiDB-lite"/>
    </source>
</evidence>
<protein>
    <submittedName>
        <fullName evidence="2">Uncharacterized protein</fullName>
    </submittedName>
</protein>
<evidence type="ECO:0000313" key="2">
    <source>
        <dbReference type="EMBL" id="MVT12595.1"/>
    </source>
</evidence>
<comment type="caution">
    <text evidence="2">The sequence shown here is derived from an EMBL/GenBank/DDBJ whole genome shotgun (WGS) entry which is preliminary data.</text>
</comment>
<dbReference type="Proteomes" id="UP000461730">
    <property type="component" value="Unassembled WGS sequence"/>
</dbReference>
<dbReference type="AlphaFoldDB" id="A0A7K1UF30"/>
<dbReference type="EMBL" id="WRXN01000032">
    <property type="protein sequence ID" value="MVT12595.1"/>
    <property type="molecule type" value="Genomic_DNA"/>
</dbReference>
<reference evidence="2 3" key="1">
    <citation type="submission" date="2019-12" db="EMBL/GenBank/DDBJ databases">
        <title>Chitinophaga sp. strain ysch24 (GDMCC 1.1355), whole genome shotgun sequence.</title>
        <authorList>
            <person name="Zhang X."/>
        </authorList>
    </citation>
    <scope>NUCLEOTIDE SEQUENCE [LARGE SCALE GENOMIC DNA]</scope>
    <source>
        <strain evidence="3">ysch24</strain>
    </source>
</reference>
<proteinExistence type="predicted"/>
<feature type="compositionally biased region" description="Polar residues" evidence="1">
    <location>
        <begin position="53"/>
        <end position="66"/>
    </location>
</feature>
<dbReference type="RefSeq" id="WP_157310011.1">
    <property type="nucleotide sequence ID" value="NZ_WRXN01000032.1"/>
</dbReference>
<accession>A0A7K1UF30</accession>
<evidence type="ECO:0000313" key="3">
    <source>
        <dbReference type="Proteomes" id="UP000461730"/>
    </source>
</evidence>